<dbReference type="PROSITE" id="PS50084">
    <property type="entry name" value="KH_TYPE_1"/>
    <property type="match status" value="1"/>
</dbReference>
<reference evidence="5 6" key="1">
    <citation type="journal article" date="2015" name="Genome Biol.">
        <title>Comparative genomics of Steinernema reveals deeply conserved gene regulatory networks.</title>
        <authorList>
            <person name="Dillman A.R."/>
            <person name="Macchietto M."/>
            <person name="Porter C.F."/>
            <person name="Rogers A."/>
            <person name="Williams B."/>
            <person name="Antoshechkin I."/>
            <person name="Lee M.M."/>
            <person name="Goodwin Z."/>
            <person name="Lu X."/>
            <person name="Lewis E.E."/>
            <person name="Goodrich-Blair H."/>
            <person name="Stock S.P."/>
            <person name="Adams B.J."/>
            <person name="Sternberg P.W."/>
            <person name="Mortazavi A."/>
        </authorList>
    </citation>
    <scope>NUCLEOTIDE SEQUENCE [LARGE SCALE GENOMIC DNA]</scope>
    <source>
        <strain evidence="5 6">ALL</strain>
    </source>
</reference>
<keyword evidence="2 3" id="KW-0694">RNA-binding</keyword>
<evidence type="ECO:0000259" key="4">
    <source>
        <dbReference type="SMART" id="SM00322"/>
    </source>
</evidence>
<dbReference type="SMART" id="SM00322">
    <property type="entry name" value="KH"/>
    <property type="match status" value="1"/>
</dbReference>
<keyword evidence="1" id="KW-0217">Developmental protein</keyword>
<dbReference type="PANTHER" id="PTHR11208">
    <property type="entry name" value="RNA-BINDING PROTEIN RELATED"/>
    <property type="match status" value="1"/>
</dbReference>
<reference evidence="5 6" key="2">
    <citation type="journal article" date="2019" name="G3 (Bethesda)">
        <title>Hybrid Assembly of the Genome of the Entomopathogenic Nematode Steinernema carpocapsae Identifies the X-Chromosome.</title>
        <authorList>
            <person name="Serra L."/>
            <person name="Macchietto M."/>
            <person name="Macias-Munoz A."/>
            <person name="McGill C.J."/>
            <person name="Rodriguez I.M."/>
            <person name="Rodriguez B."/>
            <person name="Murad R."/>
            <person name="Mortazavi A."/>
        </authorList>
    </citation>
    <scope>NUCLEOTIDE SEQUENCE [LARGE SCALE GENOMIC DNA]</scope>
    <source>
        <strain evidence="5 6">ALL</strain>
    </source>
</reference>
<evidence type="ECO:0000256" key="1">
    <source>
        <dbReference type="ARBA" id="ARBA00022473"/>
    </source>
</evidence>
<dbReference type="GO" id="GO:0005634">
    <property type="term" value="C:nucleus"/>
    <property type="evidence" value="ECO:0007669"/>
    <property type="project" value="TreeGrafter"/>
</dbReference>
<dbReference type="InterPro" id="IPR036612">
    <property type="entry name" value="KH_dom_type_1_sf"/>
</dbReference>
<evidence type="ECO:0000256" key="3">
    <source>
        <dbReference type="PROSITE-ProRule" id="PRU00117"/>
    </source>
</evidence>
<dbReference type="EMBL" id="AZBU02000001">
    <property type="protein sequence ID" value="TMS32916.1"/>
    <property type="molecule type" value="Genomic_DNA"/>
</dbReference>
<dbReference type="Proteomes" id="UP000298663">
    <property type="component" value="Unassembled WGS sequence"/>
</dbReference>
<dbReference type="InterPro" id="IPR045071">
    <property type="entry name" value="BBP-like"/>
</dbReference>
<name>A0A4U8UJK4_STECR</name>
<dbReference type="InterPro" id="IPR055256">
    <property type="entry name" value="KH_1_KHDC4/BBP-like"/>
</dbReference>
<sequence>MANFPAIAVCCHTDNTSHPMTMPAVSAKTKFDLTAATDLLARSEDCSTSCSSLDFDNDFVRRRSARIYSGQSRTSTSVREHSVEYLADLLKEQKQLQVFPGCFLNIERLVNDADFRDLDQPRKCDFANGGKKKLPEPVGQVALFTEKVYIPIKEFPDYNFVGRILGPRGMTAKELEQETGCKIMVRGKGSVRDSKKEEMNRGRRNWEHLEDELHVLIHCEDTPNRAKIQLSDAVAKVNEILVPAPEGSDELKRKQLVELALINGTYRPTSQRYAISPQLVGPISLFSPVRATAPAMVSPTVAPLSPVPTSTAMFSQAYPSSPFFKSASPAVDYNMNLMMNQLSLNV</sequence>
<gene>
    <name evidence="5" type="ORF">L596_000709</name>
</gene>
<evidence type="ECO:0000256" key="2">
    <source>
        <dbReference type="ARBA" id="ARBA00022884"/>
    </source>
</evidence>
<feature type="domain" description="K Homology" evidence="4">
    <location>
        <begin position="142"/>
        <end position="242"/>
    </location>
</feature>
<protein>
    <recommendedName>
        <fullName evidence="4">K Homology domain-containing protein</fullName>
    </recommendedName>
</protein>
<keyword evidence="6" id="KW-1185">Reference proteome</keyword>
<dbReference type="GO" id="GO:0003729">
    <property type="term" value="F:mRNA binding"/>
    <property type="evidence" value="ECO:0007669"/>
    <property type="project" value="TreeGrafter"/>
</dbReference>
<dbReference type="SUPFAM" id="SSF54791">
    <property type="entry name" value="Eukaryotic type KH-domain (KH-domain type I)"/>
    <property type="match status" value="1"/>
</dbReference>
<proteinExistence type="predicted"/>
<dbReference type="GO" id="GO:0048024">
    <property type="term" value="P:regulation of mRNA splicing, via spliceosome"/>
    <property type="evidence" value="ECO:0007669"/>
    <property type="project" value="TreeGrafter"/>
</dbReference>
<dbReference type="Gene3D" id="1.20.5.4010">
    <property type="match status" value="1"/>
</dbReference>
<dbReference type="Pfam" id="PF16544">
    <property type="entry name" value="STAR_dimer"/>
    <property type="match status" value="1"/>
</dbReference>
<dbReference type="OrthoDB" id="6777263at2759"/>
<evidence type="ECO:0000313" key="6">
    <source>
        <dbReference type="Proteomes" id="UP000298663"/>
    </source>
</evidence>
<dbReference type="InterPro" id="IPR004087">
    <property type="entry name" value="KH_dom"/>
</dbReference>
<dbReference type="FunFam" id="3.30.1370.10:FF:000028">
    <property type="entry name" value="protein quaking isoform X2"/>
    <property type="match status" value="1"/>
</dbReference>
<dbReference type="STRING" id="34508.A0A4U8UJK4"/>
<dbReference type="Pfam" id="PF22675">
    <property type="entry name" value="KH-I_KHDC4-BBP"/>
    <property type="match status" value="1"/>
</dbReference>
<organism evidence="5 6">
    <name type="scientific">Steinernema carpocapsae</name>
    <name type="common">Entomopathogenic nematode</name>
    <dbReference type="NCBI Taxonomy" id="34508"/>
    <lineage>
        <taxon>Eukaryota</taxon>
        <taxon>Metazoa</taxon>
        <taxon>Ecdysozoa</taxon>
        <taxon>Nematoda</taxon>
        <taxon>Chromadorea</taxon>
        <taxon>Rhabditida</taxon>
        <taxon>Tylenchina</taxon>
        <taxon>Panagrolaimomorpha</taxon>
        <taxon>Strongyloidoidea</taxon>
        <taxon>Steinernematidae</taxon>
        <taxon>Steinernema</taxon>
    </lineage>
</organism>
<accession>A0A4U8UJK4</accession>
<dbReference type="InterPro" id="IPR032377">
    <property type="entry name" value="STAR_dimer"/>
</dbReference>
<dbReference type="Gene3D" id="3.30.1370.10">
    <property type="entry name" value="K Homology domain, type 1"/>
    <property type="match status" value="1"/>
</dbReference>
<dbReference type="PANTHER" id="PTHR11208:SF125">
    <property type="entry name" value="KH DOMAIN-CONTAINING RNA-BINDING PROTEIN QKI"/>
    <property type="match status" value="1"/>
</dbReference>
<comment type="caution">
    <text evidence="5">The sequence shown here is derived from an EMBL/GenBank/DDBJ whole genome shotgun (WGS) entry which is preliminary data.</text>
</comment>
<dbReference type="AlphaFoldDB" id="A0A4U8UJK4"/>
<evidence type="ECO:0000313" key="5">
    <source>
        <dbReference type="EMBL" id="TMS32916.1"/>
    </source>
</evidence>